<evidence type="ECO:0000313" key="2">
    <source>
        <dbReference type="Proteomes" id="UP001424532"/>
    </source>
</evidence>
<comment type="caution">
    <text evidence="1">The sequence shown here is derived from an EMBL/GenBank/DDBJ whole genome shotgun (WGS) entry which is preliminary data.</text>
</comment>
<sequence>MKYVQARSFIARLSSMTPGKEGILDSVEWESGANARKNNWLTLSSEWSVAHQQRFWFGYYEGRDPGYVIRTVRLEDGDDDFSPWDLSRNGYVGYYVTSRNPVRWRIWNHGQVFGLPLAGRCEQITIAAVGSVPLGIRKQPRFEEQYIQAGAAIKLILCLDIEHTDVPEFDQSGGLDAYRRR</sequence>
<reference evidence="1 2" key="1">
    <citation type="submission" date="2024-05" db="EMBL/GenBank/DDBJ databases">
        <title>Sequence of Lycoming College course isolates.</title>
        <authorList>
            <person name="Reigle C.A."/>
            <person name="Newman J.D."/>
        </authorList>
    </citation>
    <scope>NUCLEOTIDE SEQUENCE [LARGE SCALE GENOMIC DNA]</scope>
    <source>
        <strain evidence="1 2">CAR-09</strain>
    </source>
</reference>
<evidence type="ECO:0000313" key="1">
    <source>
        <dbReference type="EMBL" id="MEN8641916.1"/>
    </source>
</evidence>
<proteinExistence type="predicted"/>
<dbReference type="RefSeq" id="WP_347151091.1">
    <property type="nucleotide sequence ID" value="NZ_JBDLYL010000024.1"/>
</dbReference>
<protein>
    <submittedName>
        <fullName evidence="1">Uncharacterized protein</fullName>
    </submittedName>
</protein>
<name>A0ABV0DNA8_9PSED</name>
<gene>
    <name evidence="1" type="ORF">ABFE88_19905</name>
</gene>
<accession>A0ABV0DNA8</accession>
<keyword evidence="2" id="KW-1185">Reference proteome</keyword>
<dbReference type="Proteomes" id="UP001424532">
    <property type="component" value="Unassembled WGS sequence"/>
</dbReference>
<dbReference type="EMBL" id="JBDLYL010000024">
    <property type="protein sequence ID" value="MEN8641916.1"/>
    <property type="molecule type" value="Genomic_DNA"/>
</dbReference>
<organism evidence="1 2">
    <name type="scientific">Pseudomonas sichuanensis</name>
    <dbReference type="NCBI Taxonomy" id="2213015"/>
    <lineage>
        <taxon>Bacteria</taxon>
        <taxon>Pseudomonadati</taxon>
        <taxon>Pseudomonadota</taxon>
        <taxon>Gammaproteobacteria</taxon>
        <taxon>Pseudomonadales</taxon>
        <taxon>Pseudomonadaceae</taxon>
        <taxon>Pseudomonas</taxon>
    </lineage>
</organism>